<proteinExistence type="predicted"/>
<evidence type="ECO:0000313" key="2">
    <source>
        <dbReference type="EMBL" id="THD12236.1"/>
    </source>
</evidence>
<evidence type="ECO:0000313" key="3">
    <source>
        <dbReference type="Proteomes" id="UP000307749"/>
    </source>
</evidence>
<dbReference type="STRING" id="993689.GCA_002077135_00692"/>
<protein>
    <submittedName>
        <fullName evidence="2">Uncharacterized protein</fullName>
    </submittedName>
</protein>
<keyword evidence="3" id="KW-1185">Reference proteome</keyword>
<feature type="signal peptide" evidence="1">
    <location>
        <begin position="1"/>
        <end position="19"/>
    </location>
</feature>
<dbReference type="EMBL" id="MWQO01000002">
    <property type="protein sequence ID" value="THD12236.1"/>
    <property type="molecule type" value="Genomic_DNA"/>
</dbReference>
<comment type="caution">
    <text evidence="2">The sequence shown here is derived from an EMBL/GenBank/DDBJ whole genome shotgun (WGS) entry which is preliminary data.</text>
</comment>
<dbReference type="Proteomes" id="UP000307749">
    <property type="component" value="Unassembled WGS sequence"/>
</dbReference>
<feature type="chain" id="PRO_5020409702" evidence="1">
    <location>
        <begin position="20"/>
        <end position="260"/>
    </location>
</feature>
<keyword evidence="1" id="KW-0732">Signal</keyword>
<dbReference type="AlphaFoldDB" id="A0A4S3KTA3"/>
<accession>A0A4S3KTA3</accession>
<sequence length="260" mass="28963">MRMFNLLPLLLLIPSVAVAQSAALHGDVGNAYARDGTLLYREQHITWRQDGQTQRVVIYRCPDGAAFARKRLRATADPATPDFSLLDGAIGQRIEVRRHDGGIALSYRSRRDADTHTAQLPLPRHAIIDAGFNDYVLEHWDSLLGGATRHVAFLLPSRREWMNFSVRRVDKDEAARAGAAVFRLQLGSWFGFMLPHVDVRYSLDDRRLLDYRGPSNLSNARGDNPWVNIEFPADQAQATLSAQALAAAAQAPLDGRCSLH</sequence>
<organism evidence="2 3">
    <name type="scientific">Metallibacterium scheffleri</name>
    <dbReference type="NCBI Taxonomy" id="993689"/>
    <lineage>
        <taxon>Bacteria</taxon>
        <taxon>Pseudomonadati</taxon>
        <taxon>Pseudomonadota</taxon>
        <taxon>Gammaproteobacteria</taxon>
        <taxon>Lysobacterales</taxon>
        <taxon>Rhodanobacteraceae</taxon>
        <taxon>Metallibacterium</taxon>
    </lineage>
</organism>
<evidence type="ECO:0000256" key="1">
    <source>
        <dbReference type="SAM" id="SignalP"/>
    </source>
</evidence>
<name>A0A4S3KTA3_9GAMM</name>
<gene>
    <name evidence="2" type="ORF">B1806_00285</name>
</gene>
<reference evidence="2 3" key="1">
    <citation type="submission" date="2017-02" db="EMBL/GenBank/DDBJ databases">
        <title>Whole genome sequencing of Metallibacterium scheffleri DSM 24874 (T).</title>
        <authorList>
            <person name="Kumar S."/>
            <person name="Patil P."/>
            <person name="Patil P.B."/>
        </authorList>
    </citation>
    <scope>NUCLEOTIDE SEQUENCE [LARGE SCALE GENOMIC DNA]</scope>
    <source>
        <strain evidence="2 3">DSM 24874</strain>
    </source>
</reference>